<protein>
    <recommendedName>
        <fullName evidence="3">Glycosyltransferase involved in cell wall biosynthesis</fullName>
    </recommendedName>
</protein>
<dbReference type="SUPFAM" id="SSF53756">
    <property type="entry name" value="UDP-Glycosyltransferase/glycogen phosphorylase"/>
    <property type="match status" value="1"/>
</dbReference>
<evidence type="ECO:0000313" key="1">
    <source>
        <dbReference type="EMBL" id="QUS42295.1"/>
    </source>
</evidence>
<dbReference type="EMBL" id="CP036498">
    <property type="protein sequence ID" value="QUS42295.1"/>
    <property type="molecule type" value="Genomic_DNA"/>
</dbReference>
<name>A0ABX8AIQ6_9BRAD</name>
<accession>A0ABX8AIQ6</accession>
<keyword evidence="2" id="KW-1185">Reference proteome</keyword>
<organism evidence="1 2">
    <name type="scientific">Tardiphaga alba</name>
    <dbReference type="NCBI Taxonomy" id="340268"/>
    <lineage>
        <taxon>Bacteria</taxon>
        <taxon>Pseudomonadati</taxon>
        <taxon>Pseudomonadota</taxon>
        <taxon>Alphaproteobacteria</taxon>
        <taxon>Hyphomicrobiales</taxon>
        <taxon>Nitrobacteraceae</taxon>
        <taxon>Tardiphaga</taxon>
    </lineage>
</organism>
<evidence type="ECO:0000313" key="2">
    <source>
        <dbReference type="Proteomes" id="UP000682843"/>
    </source>
</evidence>
<evidence type="ECO:0008006" key="3">
    <source>
        <dbReference type="Google" id="ProtNLM"/>
    </source>
</evidence>
<gene>
    <name evidence="1" type="ORF">RPMA_06675</name>
</gene>
<dbReference type="Proteomes" id="UP000682843">
    <property type="component" value="Chromosome"/>
</dbReference>
<sequence length="346" mass="38058">MQCGVGHFTQKLSDALDALDPGMRIDVSFTRARGTLGEFWRALRGARTVTCNFPIVSWKRVVLRPLAALALARLRGRRVVVIQHEWDSLHWARRLTYIPALLLANRIVVFSLLVKRQLAADPVVGWLAGRCVLAPLPPNIVTPPHIADSPLRQRMIAAKRDGQLIVGHFGSIYPGKQPEAVLAIGAALKTRGAKPLLVYIGSFIRGTDRIEEMFHAKAEALGIASDVVVSGFIESDAEMFGLFEQVDAFCYQLDEGLTARRASIIAAAQSGRPIVVTAPEDVHEFDHHPRFREMIDRGTITLVARDADADGYARAILESVRTAPSDAAIDAQAWWDDTARAIYAEV</sequence>
<reference evidence="1 2" key="1">
    <citation type="submission" date="2019-02" db="EMBL/GenBank/DDBJ databases">
        <title>Emended description of the genus Rhodopseudomonas and description of Rhodopseudomonas albus sp. nov., a non-phototrophic, heavy-metal-tolerant bacterium isolated from garden soil.</title>
        <authorList>
            <person name="Bao Z."/>
            <person name="Cao W.W."/>
            <person name="Sato Y."/>
            <person name="Nishizawa T."/>
            <person name="Zhao J."/>
            <person name="Guo Y."/>
            <person name="Ohta H."/>
        </authorList>
    </citation>
    <scope>NUCLEOTIDE SEQUENCE [LARGE SCALE GENOMIC DNA]</scope>
    <source>
        <strain evidence="1 2">SK50-23</strain>
    </source>
</reference>
<dbReference type="Gene3D" id="3.40.50.2000">
    <property type="entry name" value="Glycogen Phosphorylase B"/>
    <property type="match status" value="1"/>
</dbReference>
<proteinExistence type="predicted"/>